<sequence length="202" mass="24241">MIQQHSRFFLYPVGFITLKNPQPQSPVRPEYKKRECLLNQHQQSTIYSLLYNKLKTNTMSQWISIEAAAEKYRLEKEYIWLWVEMKKITVSYENDTVSIDDDSIQQFIKRTKLGITSEYIDELEQLCMEKNKTSRLYASLLNMRDQELMAIRGQSSRLDGLWKMVEEQYERLRSFEKNSMSDNAICSNCWIRKICRRLKRIL</sequence>
<reference evidence="1 2" key="1">
    <citation type="submission" date="2007-03" db="EMBL/GenBank/DDBJ databases">
        <authorList>
            <person name="Fulton L."/>
            <person name="Clifton S."/>
            <person name="Fulton B."/>
            <person name="Xu J."/>
            <person name="Minx P."/>
            <person name="Pepin K.H."/>
            <person name="Johnson M."/>
            <person name="Thiruvilangam P."/>
            <person name="Bhonagiri V."/>
            <person name="Nash W.E."/>
            <person name="Mardis E.R."/>
            <person name="Wilson R.K."/>
        </authorList>
    </citation>
    <scope>NUCLEOTIDE SEQUENCE [LARGE SCALE GENOMIC DNA]</scope>
    <source>
        <strain evidence="2">ATCC 8483 / DSM 1896 / JCM 5824 / BCRC 10623 / CCUG 4943 / NCTC 11153</strain>
    </source>
</reference>
<protein>
    <submittedName>
        <fullName evidence="1">Uncharacterized protein</fullName>
    </submittedName>
</protein>
<evidence type="ECO:0000313" key="2">
    <source>
        <dbReference type="Proteomes" id="UP000005475"/>
    </source>
</evidence>
<dbReference type="AlphaFoldDB" id="A0AAN3A775"/>
<name>A0AAN3A775_BACO1</name>
<gene>
    <name evidence="1" type="ORF">BACOVA_03572</name>
</gene>
<dbReference type="EMBL" id="AAXF02000051">
    <property type="protein sequence ID" value="EDO10937.1"/>
    <property type="molecule type" value="Genomic_DNA"/>
</dbReference>
<comment type="caution">
    <text evidence="1">The sequence shown here is derived from an EMBL/GenBank/DDBJ whole genome shotgun (WGS) entry which is preliminary data.</text>
</comment>
<proteinExistence type="predicted"/>
<dbReference type="Proteomes" id="UP000005475">
    <property type="component" value="Unassembled WGS sequence"/>
</dbReference>
<organism evidence="1 2">
    <name type="scientific">Bacteroides ovatus (strain ATCC 8483 / DSM 1896 / JCM 5824 / BCRC 10623 / CCUG 4943 / NCTC 11153)</name>
    <dbReference type="NCBI Taxonomy" id="411476"/>
    <lineage>
        <taxon>Bacteria</taxon>
        <taxon>Pseudomonadati</taxon>
        <taxon>Bacteroidota</taxon>
        <taxon>Bacteroidia</taxon>
        <taxon>Bacteroidales</taxon>
        <taxon>Bacteroidaceae</taxon>
        <taxon>Bacteroides</taxon>
    </lineage>
</organism>
<evidence type="ECO:0000313" key="1">
    <source>
        <dbReference type="EMBL" id="EDO10937.1"/>
    </source>
</evidence>
<reference evidence="2" key="2">
    <citation type="submission" date="2007-04" db="EMBL/GenBank/DDBJ databases">
        <title>Draft genome sequence of Bacteroides ovatus (ATCC 8483).</title>
        <authorList>
            <person name="Sudarsanam P."/>
            <person name="Ley R."/>
            <person name="Guruge J."/>
            <person name="Turnbaugh P.J."/>
            <person name="Mahowald M."/>
            <person name="Liep D."/>
            <person name="Gordon J."/>
        </authorList>
    </citation>
    <scope>NUCLEOTIDE SEQUENCE [LARGE SCALE GENOMIC DNA]</scope>
    <source>
        <strain evidence="2">ATCC 8483 / DSM 1896 / JCM 5824 / BCRC 10623 / CCUG 4943 / NCTC 11153</strain>
    </source>
</reference>
<accession>A0AAN3A775</accession>